<keyword evidence="3" id="KW-1185">Reference proteome</keyword>
<accession>A0AAN7UP92</accession>
<comment type="caution">
    <text evidence="2">The sequence shown here is derived from an EMBL/GenBank/DDBJ whole genome shotgun (WGS) entry which is preliminary data.</text>
</comment>
<protein>
    <submittedName>
        <fullName evidence="2">Uncharacterized protein</fullName>
    </submittedName>
</protein>
<evidence type="ECO:0000313" key="3">
    <source>
        <dbReference type="Proteomes" id="UP001305414"/>
    </source>
</evidence>
<gene>
    <name evidence="2" type="ORF">RRF57_012232</name>
</gene>
<sequence>MLQQRSKTGAAGECNRTYSDRRFVAFPISDPALEDDWKPFDLIRKRSGPHNLTRSGYDEEKCRNVLVRFCAHVPRNFQYKDGVQQIFLILREHLGDENLDLAGGVLYELIEVDCEYTDDPGAAFQRWRHDHMYRYVGFTLNIGNRHADLELPHIPHMTTITSSIIPTEKLSRWRSEHADRYRFVLSDSSPISQREYVDLSCIRNKKVWLIDHTLFVSTRSEGTRPMRSPNPKEFHEMQWDPGFGATGRLVDEREFPIASLDQSSDISPPGSADTIESPSSRKFVGKRKQKNGPDIERRRRSWIPNTIIFDSSSLHRDKRAQCDVISVPWPDSYQIPNAIFARKFLIVDDGETLPSHLPISQMPTAESKATETIVEAANTGLLNQKSPWLFRGPFTPQLGFDGGLDYQWSPQDCALTTRYDPNYSSRNTGLLGHNSRDKSQRLSSKRRGILVDFESAAEMKARASGHDFLGDSISSKLVGEKLQDHLPISFQYASDRSAASDSKDSDILRLTLERPNPYRPDTPLFDNIEFTAQTEHYNVHSPIMNRQTTVIERPAHGEAVFNISTCRQEHPQFARSYIESSLVSFVCSFPTSLLIPVTIDFTLYLKPLTYHSDA</sequence>
<evidence type="ECO:0000256" key="1">
    <source>
        <dbReference type="SAM" id="MobiDB-lite"/>
    </source>
</evidence>
<reference evidence="2 3" key="1">
    <citation type="submission" date="2023-10" db="EMBL/GenBank/DDBJ databases">
        <title>Draft genome sequence of Xylaria bambusicola isolate GMP-LS, the root and basal stem rot pathogen of sugarcane in Indonesia.</title>
        <authorList>
            <person name="Selvaraj P."/>
            <person name="Muralishankar V."/>
            <person name="Muruganantham S."/>
            <person name="Sp S."/>
            <person name="Haryani S."/>
            <person name="Lau K.J.X."/>
            <person name="Naqvi N.I."/>
        </authorList>
    </citation>
    <scope>NUCLEOTIDE SEQUENCE [LARGE SCALE GENOMIC DNA]</scope>
    <source>
        <strain evidence="2">GMP-LS</strain>
    </source>
</reference>
<organism evidence="2 3">
    <name type="scientific">Xylaria bambusicola</name>
    <dbReference type="NCBI Taxonomy" id="326684"/>
    <lineage>
        <taxon>Eukaryota</taxon>
        <taxon>Fungi</taxon>
        <taxon>Dikarya</taxon>
        <taxon>Ascomycota</taxon>
        <taxon>Pezizomycotina</taxon>
        <taxon>Sordariomycetes</taxon>
        <taxon>Xylariomycetidae</taxon>
        <taxon>Xylariales</taxon>
        <taxon>Xylariaceae</taxon>
        <taxon>Xylaria</taxon>
    </lineage>
</organism>
<feature type="region of interest" description="Disordered" evidence="1">
    <location>
        <begin position="260"/>
        <end position="297"/>
    </location>
</feature>
<dbReference type="Proteomes" id="UP001305414">
    <property type="component" value="Unassembled WGS sequence"/>
</dbReference>
<dbReference type="EMBL" id="JAWHQM010000071">
    <property type="protein sequence ID" value="KAK5636520.1"/>
    <property type="molecule type" value="Genomic_DNA"/>
</dbReference>
<evidence type="ECO:0000313" key="2">
    <source>
        <dbReference type="EMBL" id="KAK5636520.1"/>
    </source>
</evidence>
<name>A0AAN7UP92_9PEZI</name>
<proteinExistence type="predicted"/>
<dbReference type="AlphaFoldDB" id="A0AAN7UP92"/>